<comment type="similarity">
    <text evidence="2">Belongs to the CD99 family.</text>
</comment>
<keyword evidence="4 9" id="KW-0732">Signal</keyword>
<accession>A0AA35K6V5</accession>
<evidence type="ECO:0000256" key="9">
    <source>
        <dbReference type="SAM" id="SignalP"/>
    </source>
</evidence>
<feature type="region of interest" description="Disordered" evidence="7">
    <location>
        <begin position="29"/>
        <end position="138"/>
    </location>
</feature>
<name>A0AA35K6V5_9SAUR</name>
<evidence type="ECO:0000256" key="6">
    <source>
        <dbReference type="ARBA" id="ARBA00023136"/>
    </source>
</evidence>
<evidence type="ECO:0000256" key="4">
    <source>
        <dbReference type="ARBA" id="ARBA00022729"/>
    </source>
</evidence>
<evidence type="ECO:0000256" key="3">
    <source>
        <dbReference type="ARBA" id="ARBA00022692"/>
    </source>
</evidence>
<protein>
    <recommendedName>
        <fullName evidence="12">Glycoprotein Xg</fullName>
    </recommendedName>
</protein>
<evidence type="ECO:0008006" key="12">
    <source>
        <dbReference type="Google" id="ProtNLM"/>
    </source>
</evidence>
<evidence type="ECO:0000256" key="8">
    <source>
        <dbReference type="SAM" id="Phobius"/>
    </source>
</evidence>
<dbReference type="GO" id="GO:0005886">
    <property type="term" value="C:plasma membrane"/>
    <property type="evidence" value="ECO:0007669"/>
    <property type="project" value="TreeGrafter"/>
</dbReference>
<keyword evidence="5 8" id="KW-1133">Transmembrane helix</keyword>
<dbReference type="GO" id="GO:0072683">
    <property type="term" value="P:T cell extravasation"/>
    <property type="evidence" value="ECO:0007669"/>
    <property type="project" value="TreeGrafter"/>
</dbReference>
<proteinExistence type="inferred from homology"/>
<gene>
    <name evidence="10" type="ORF">PODLI_1B011302</name>
</gene>
<feature type="compositionally biased region" description="Pro residues" evidence="7">
    <location>
        <begin position="83"/>
        <end position="97"/>
    </location>
</feature>
<feature type="compositionally biased region" description="Polar residues" evidence="7">
    <location>
        <begin position="128"/>
        <end position="138"/>
    </location>
</feature>
<comment type="subcellular location">
    <subcellularLocation>
        <location evidence="1">Membrane</location>
        <topology evidence="1">Single-pass type I membrane protein</topology>
    </subcellularLocation>
</comment>
<feature type="chain" id="PRO_5041241931" description="Glycoprotein Xg" evidence="9">
    <location>
        <begin position="21"/>
        <end position="181"/>
    </location>
</feature>
<dbReference type="PANTHER" id="PTHR15076">
    <property type="entry name" value="CD99/MIC2 PROTEIN RELATED"/>
    <property type="match status" value="1"/>
</dbReference>
<keyword evidence="3 8" id="KW-0812">Transmembrane</keyword>
<evidence type="ECO:0000256" key="7">
    <source>
        <dbReference type="SAM" id="MobiDB-lite"/>
    </source>
</evidence>
<evidence type="ECO:0000313" key="11">
    <source>
        <dbReference type="Proteomes" id="UP001178461"/>
    </source>
</evidence>
<dbReference type="EMBL" id="OX395129">
    <property type="protein sequence ID" value="CAI5772201.1"/>
    <property type="molecule type" value="Genomic_DNA"/>
</dbReference>
<dbReference type="InterPro" id="IPR022078">
    <property type="entry name" value="CD99L2"/>
</dbReference>
<dbReference type="Pfam" id="PF12301">
    <property type="entry name" value="CD99L2"/>
    <property type="match status" value="1"/>
</dbReference>
<organism evidence="10 11">
    <name type="scientific">Podarcis lilfordi</name>
    <name type="common">Lilford's wall lizard</name>
    <dbReference type="NCBI Taxonomy" id="74358"/>
    <lineage>
        <taxon>Eukaryota</taxon>
        <taxon>Metazoa</taxon>
        <taxon>Chordata</taxon>
        <taxon>Craniata</taxon>
        <taxon>Vertebrata</taxon>
        <taxon>Euteleostomi</taxon>
        <taxon>Lepidosauria</taxon>
        <taxon>Squamata</taxon>
        <taxon>Bifurcata</taxon>
        <taxon>Unidentata</taxon>
        <taxon>Episquamata</taxon>
        <taxon>Laterata</taxon>
        <taxon>Lacertibaenia</taxon>
        <taxon>Lacertidae</taxon>
        <taxon>Podarcis</taxon>
    </lineage>
</organism>
<evidence type="ECO:0000256" key="5">
    <source>
        <dbReference type="ARBA" id="ARBA00022989"/>
    </source>
</evidence>
<dbReference type="PANTHER" id="PTHR15076:SF15">
    <property type="entry name" value="CD99 ANTIGEN"/>
    <property type="match status" value="1"/>
</dbReference>
<evidence type="ECO:0000256" key="2">
    <source>
        <dbReference type="ARBA" id="ARBA00008763"/>
    </source>
</evidence>
<evidence type="ECO:0000313" key="10">
    <source>
        <dbReference type="EMBL" id="CAI5772201.1"/>
    </source>
</evidence>
<keyword evidence="6 8" id="KW-0472">Membrane</keyword>
<dbReference type="GO" id="GO:0034109">
    <property type="term" value="P:homotypic cell-cell adhesion"/>
    <property type="evidence" value="ECO:0007669"/>
    <property type="project" value="TreeGrafter"/>
</dbReference>
<feature type="signal peptide" evidence="9">
    <location>
        <begin position="1"/>
        <end position="20"/>
    </location>
</feature>
<dbReference type="AlphaFoldDB" id="A0AA35K6V5"/>
<sequence length="181" mass="18597">MVKLAAALLCAGCFLLTVTGNDDFDLADALDKGTPKPPPATKKPSVDGNSRPKLYPDLRPHGGGNGNNDPDFHLGDALGAGDGPPPNPQPYPRPRPQPGSHINSGDFNDLDLNDGRPPPPGPAGGNDHISNQGGNTVDSSAAQISSPVVIAVVLLACGAIAGYTAYKKKRYCFKPRGGAVV</sequence>
<dbReference type="GO" id="GO:2000391">
    <property type="term" value="P:positive regulation of neutrophil extravasation"/>
    <property type="evidence" value="ECO:0007669"/>
    <property type="project" value="TreeGrafter"/>
</dbReference>
<reference evidence="10" key="1">
    <citation type="submission" date="2022-12" db="EMBL/GenBank/DDBJ databases">
        <authorList>
            <person name="Alioto T."/>
            <person name="Alioto T."/>
            <person name="Gomez Garrido J."/>
        </authorList>
    </citation>
    <scope>NUCLEOTIDE SEQUENCE</scope>
</reference>
<feature type="transmembrane region" description="Helical" evidence="8">
    <location>
        <begin position="148"/>
        <end position="166"/>
    </location>
</feature>
<dbReference type="Proteomes" id="UP001178461">
    <property type="component" value="Chromosome 4"/>
</dbReference>
<evidence type="ECO:0000256" key="1">
    <source>
        <dbReference type="ARBA" id="ARBA00004479"/>
    </source>
</evidence>
<keyword evidence="11" id="KW-1185">Reference proteome</keyword>